<evidence type="ECO:0000313" key="3">
    <source>
        <dbReference type="Proteomes" id="UP000799438"/>
    </source>
</evidence>
<feature type="transmembrane region" description="Helical" evidence="1">
    <location>
        <begin position="181"/>
        <end position="198"/>
    </location>
</feature>
<feature type="transmembrane region" description="Helical" evidence="1">
    <location>
        <begin position="145"/>
        <end position="169"/>
    </location>
</feature>
<feature type="transmembrane region" description="Helical" evidence="1">
    <location>
        <begin position="210"/>
        <end position="231"/>
    </location>
</feature>
<feature type="transmembrane region" description="Helical" evidence="1">
    <location>
        <begin position="77"/>
        <end position="97"/>
    </location>
</feature>
<keyword evidence="1" id="KW-0472">Membrane</keyword>
<accession>A0A6A6BKV4</accession>
<dbReference type="RefSeq" id="XP_033399725.1">
    <property type="nucleotide sequence ID" value="XM_033545454.1"/>
</dbReference>
<dbReference type="Proteomes" id="UP000799438">
    <property type="component" value="Unassembled WGS sequence"/>
</dbReference>
<proteinExistence type="predicted"/>
<keyword evidence="3" id="KW-1185">Reference proteome</keyword>
<reference evidence="2" key="1">
    <citation type="journal article" date="2020" name="Stud. Mycol.">
        <title>101 Dothideomycetes genomes: a test case for predicting lifestyles and emergence of pathogens.</title>
        <authorList>
            <person name="Haridas S."/>
            <person name="Albert R."/>
            <person name="Binder M."/>
            <person name="Bloem J."/>
            <person name="Labutti K."/>
            <person name="Salamov A."/>
            <person name="Andreopoulos B."/>
            <person name="Baker S."/>
            <person name="Barry K."/>
            <person name="Bills G."/>
            <person name="Bluhm B."/>
            <person name="Cannon C."/>
            <person name="Castanera R."/>
            <person name="Culley D."/>
            <person name="Daum C."/>
            <person name="Ezra D."/>
            <person name="Gonzalez J."/>
            <person name="Henrissat B."/>
            <person name="Kuo A."/>
            <person name="Liang C."/>
            <person name="Lipzen A."/>
            <person name="Lutzoni F."/>
            <person name="Magnuson J."/>
            <person name="Mondo S."/>
            <person name="Nolan M."/>
            <person name="Ohm R."/>
            <person name="Pangilinan J."/>
            <person name="Park H.-J."/>
            <person name="Ramirez L."/>
            <person name="Alfaro M."/>
            <person name="Sun H."/>
            <person name="Tritt A."/>
            <person name="Yoshinaga Y."/>
            <person name="Zwiers L.-H."/>
            <person name="Turgeon B."/>
            <person name="Goodwin S."/>
            <person name="Spatafora J."/>
            <person name="Crous P."/>
            <person name="Grigoriev I."/>
        </authorList>
    </citation>
    <scope>NUCLEOTIDE SEQUENCE</scope>
    <source>
        <strain evidence="2">CBS 121167</strain>
    </source>
</reference>
<feature type="transmembrane region" description="Helical" evidence="1">
    <location>
        <begin position="282"/>
        <end position="305"/>
    </location>
</feature>
<sequence length="324" mass="36645">MTQKSGRVLCFPNSLRIYLRSSPIICAADTLDVITQIVVALCQRTGRSQAAQVIVVWKFADNNEKEKAALQKLKDNLLLRFLLFVFGVLLPTVKVFGMRGVPWTQAWAGMYFASYVVTEALLLLQGWYGSVPAQSPGSGQLPQTTGLVIGFLASFGQVALSFWECFRLIKYSHSRYPSVKTLVLVISFFMWFLLFIRLRLMVMAHKLRRWTTLCGLTFLIDGFAIFGSGMLPFPSVYFMAVTWFLVPFILLTAVAEFLAGFTTIRKTLLLLEKASEDEGFQVLVRLHAAVTAFFFFTIGLSILWFRFCYDPTRTLKPGWTNKLG</sequence>
<dbReference type="GeneID" id="54302962"/>
<feature type="transmembrane region" description="Helical" evidence="1">
    <location>
        <begin position="103"/>
        <end position="124"/>
    </location>
</feature>
<protein>
    <submittedName>
        <fullName evidence="2">Uncharacterized protein</fullName>
    </submittedName>
</protein>
<feature type="transmembrane region" description="Helical" evidence="1">
    <location>
        <begin position="237"/>
        <end position="261"/>
    </location>
</feature>
<dbReference type="EMBL" id="ML995480">
    <property type="protein sequence ID" value="KAF2144013.1"/>
    <property type="molecule type" value="Genomic_DNA"/>
</dbReference>
<evidence type="ECO:0000256" key="1">
    <source>
        <dbReference type="SAM" id="Phobius"/>
    </source>
</evidence>
<dbReference type="AlphaFoldDB" id="A0A6A6BKV4"/>
<dbReference type="OrthoDB" id="5327992at2759"/>
<organism evidence="2 3">
    <name type="scientific">Aplosporella prunicola CBS 121167</name>
    <dbReference type="NCBI Taxonomy" id="1176127"/>
    <lineage>
        <taxon>Eukaryota</taxon>
        <taxon>Fungi</taxon>
        <taxon>Dikarya</taxon>
        <taxon>Ascomycota</taxon>
        <taxon>Pezizomycotina</taxon>
        <taxon>Dothideomycetes</taxon>
        <taxon>Dothideomycetes incertae sedis</taxon>
        <taxon>Botryosphaeriales</taxon>
        <taxon>Aplosporellaceae</taxon>
        <taxon>Aplosporella</taxon>
    </lineage>
</organism>
<keyword evidence="1" id="KW-0812">Transmembrane</keyword>
<name>A0A6A6BKV4_9PEZI</name>
<keyword evidence="1" id="KW-1133">Transmembrane helix</keyword>
<evidence type="ECO:0000313" key="2">
    <source>
        <dbReference type="EMBL" id="KAF2144013.1"/>
    </source>
</evidence>
<gene>
    <name evidence="2" type="ORF">K452DRAFT_345438</name>
</gene>